<evidence type="ECO:0000256" key="1">
    <source>
        <dbReference type="SAM" id="MobiDB-lite"/>
    </source>
</evidence>
<proteinExistence type="predicted"/>
<keyword evidence="2" id="KW-0812">Transmembrane</keyword>
<dbReference type="Proteomes" id="UP000317494">
    <property type="component" value="Unassembled WGS sequence"/>
</dbReference>
<accession>A0A507CQT4</accession>
<feature type="region of interest" description="Disordered" evidence="1">
    <location>
        <begin position="252"/>
        <end position="271"/>
    </location>
</feature>
<dbReference type="EMBL" id="QEAN01000270">
    <property type="protein sequence ID" value="TPX41471.1"/>
    <property type="molecule type" value="Genomic_DNA"/>
</dbReference>
<evidence type="ECO:0000313" key="4">
    <source>
        <dbReference type="EMBL" id="TPX41471.1"/>
    </source>
</evidence>
<feature type="transmembrane region" description="Helical" evidence="2">
    <location>
        <begin position="60"/>
        <end position="78"/>
    </location>
</feature>
<reference evidence="4 5" key="1">
    <citation type="journal article" date="2019" name="Sci. Rep.">
        <title>Comparative genomics of chytrid fungi reveal insights into the obligate biotrophic and pathogenic lifestyle of Synchytrium endobioticum.</title>
        <authorList>
            <person name="van de Vossenberg B.T.L.H."/>
            <person name="Warris S."/>
            <person name="Nguyen H.D.T."/>
            <person name="van Gent-Pelzer M.P.E."/>
            <person name="Joly D.L."/>
            <person name="van de Geest H.C."/>
            <person name="Bonants P.J.M."/>
            <person name="Smith D.S."/>
            <person name="Levesque C.A."/>
            <person name="van der Lee T.A.J."/>
        </authorList>
    </citation>
    <scope>NUCLEOTIDE SEQUENCE [LARGE SCALE GENOMIC DNA]</scope>
    <source>
        <strain evidence="4 5">MB42</strain>
    </source>
</reference>
<comment type="caution">
    <text evidence="4">The sequence shown here is derived from an EMBL/GenBank/DDBJ whole genome shotgun (WGS) entry which is preliminary data.</text>
</comment>
<keyword evidence="2" id="KW-0472">Membrane</keyword>
<protein>
    <recommendedName>
        <fullName evidence="3">DUF1746 domain-containing protein</fullName>
    </recommendedName>
</protein>
<keyword evidence="2" id="KW-1133">Transmembrane helix</keyword>
<evidence type="ECO:0000313" key="5">
    <source>
        <dbReference type="Proteomes" id="UP000317494"/>
    </source>
</evidence>
<feature type="region of interest" description="Disordered" evidence="1">
    <location>
        <begin position="196"/>
        <end position="232"/>
    </location>
</feature>
<name>A0A507CQT4_9FUNG</name>
<organism evidence="4 5">
    <name type="scientific">Synchytrium endobioticum</name>
    <dbReference type="NCBI Taxonomy" id="286115"/>
    <lineage>
        <taxon>Eukaryota</taxon>
        <taxon>Fungi</taxon>
        <taxon>Fungi incertae sedis</taxon>
        <taxon>Chytridiomycota</taxon>
        <taxon>Chytridiomycota incertae sedis</taxon>
        <taxon>Chytridiomycetes</taxon>
        <taxon>Synchytriales</taxon>
        <taxon>Synchytriaceae</taxon>
        <taxon>Synchytrium</taxon>
    </lineage>
</organism>
<feature type="transmembrane region" description="Helical" evidence="2">
    <location>
        <begin position="20"/>
        <end position="40"/>
    </location>
</feature>
<dbReference type="AlphaFoldDB" id="A0A507CQT4"/>
<sequence length="271" mass="30238">MLGSGQHSFTQKSLLRSVEHVIAVNFIYIYLLDISLFGLFIRGFAQVFISHIAISKQLKLCIYFVLASNVLFAIRHYSLPEGYPLIIDFIEQKTPSRLHLVLLDTIICLGQLFRVLVVWTMKEAFPPSSNNSPVVIISPGSVSIVPGVPRLSIRWPWLRRTNRRPTAAVAGPTLDPPHMGETMPGAIPLRPMSATAAWSSQIPNRPPIPPEEVTEDHSDQDVQSPSQRGYNNPLVITPVIELDLLGMIRTFTTPNQESRPSDQPNSYNLPV</sequence>
<dbReference type="VEuPathDB" id="FungiDB:SeMB42_g05564"/>
<evidence type="ECO:0000256" key="2">
    <source>
        <dbReference type="SAM" id="Phobius"/>
    </source>
</evidence>
<feature type="domain" description="DUF1746" evidence="3">
    <location>
        <begin position="18"/>
        <end position="113"/>
    </location>
</feature>
<keyword evidence="5" id="KW-1185">Reference proteome</keyword>
<evidence type="ECO:0000259" key="3">
    <source>
        <dbReference type="Pfam" id="PF08508"/>
    </source>
</evidence>
<dbReference type="Pfam" id="PF08508">
    <property type="entry name" value="DUF1746"/>
    <property type="match status" value="1"/>
</dbReference>
<feature type="compositionally biased region" description="Polar residues" evidence="1">
    <location>
        <begin position="221"/>
        <end position="230"/>
    </location>
</feature>
<dbReference type="InterPro" id="IPR013715">
    <property type="entry name" value="DUF1746"/>
</dbReference>
<gene>
    <name evidence="4" type="ORF">SeMB42_g05564</name>
</gene>